<reference evidence="5 6" key="1">
    <citation type="submission" date="2019-08" db="EMBL/GenBank/DDBJ databases">
        <title>The genome of the soybean aphid Biotype 1, its phylome, world population structure and adaptation to the North American continent.</title>
        <authorList>
            <person name="Giordano R."/>
            <person name="Donthu R.K."/>
            <person name="Hernandez A.G."/>
            <person name="Wright C.L."/>
            <person name="Zimin A.V."/>
        </authorList>
    </citation>
    <scope>NUCLEOTIDE SEQUENCE [LARGE SCALE GENOMIC DNA]</scope>
    <source>
        <tissue evidence="5">Whole aphids</tissue>
    </source>
</reference>
<protein>
    <submittedName>
        <fullName evidence="5">Uncharacterized protein</fullName>
    </submittedName>
</protein>
<dbReference type="Proteomes" id="UP000475862">
    <property type="component" value="Unassembled WGS sequence"/>
</dbReference>
<feature type="region of interest" description="Disordered" evidence="4">
    <location>
        <begin position="389"/>
        <end position="446"/>
    </location>
</feature>
<evidence type="ECO:0000313" key="5">
    <source>
        <dbReference type="EMBL" id="KAE9530854.1"/>
    </source>
</evidence>
<keyword evidence="1" id="KW-0677">Repeat</keyword>
<dbReference type="SUPFAM" id="SSF48403">
    <property type="entry name" value="Ankyrin repeat"/>
    <property type="match status" value="1"/>
</dbReference>
<organism evidence="5 6">
    <name type="scientific">Aphis glycines</name>
    <name type="common">Soybean aphid</name>
    <dbReference type="NCBI Taxonomy" id="307491"/>
    <lineage>
        <taxon>Eukaryota</taxon>
        <taxon>Metazoa</taxon>
        <taxon>Ecdysozoa</taxon>
        <taxon>Arthropoda</taxon>
        <taxon>Hexapoda</taxon>
        <taxon>Insecta</taxon>
        <taxon>Pterygota</taxon>
        <taxon>Neoptera</taxon>
        <taxon>Paraneoptera</taxon>
        <taxon>Hemiptera</taxon>
        <taxon>Sternorrhyncha</taxon>
        <taxon>Aphidomorpha</taxon>
        <taxon>Aphidoidea</taxon>
        <taxon>Aphididae</taxon>
        <taxon>Aphidini</taxon>
        <taxon>Aphis</taxon>
        <taxon>Aphis</taxon>
    </lineage>
</organism>
<sequence length="446" mass="49667">MSTRFHKAAQDGFVNPLKEATKRDCNAKDDDGMTPTLWAAYKGHLEALRILVGRGGDPEKCNYHLGQNALHLAASKGHLSCVTFLVGFDVNLWALDLDFLTAMQLAAIHGKSQVLQYLDKAAASQMMQNRKKVESKKEKAQKDAERNQKKYEERTKKEREKEKKQIRRVEKEYLGGNKADSETAIPTVRSIPSSLRKSSSDLSCKSFTEIVGSGTVKKPFVSSGGVKKILDRKLKAAAAAVDAHNKTNKSTFRLIKEARKRGRISDVFELHRTISQPNFTMDLQQNDDANKVHWHDRGSMFDRPGFGSVAFRQNVTTIPVPDVSRATIEDESCSIGSAGSLVKRNQPSSTMSWDEFQNSDGNVKPNTGKHCAERAQYKMVGRAQVSGVGGRRRVRQQVRRAAGGPRSTVHARRPGFDLARSAAGPQEEAAWRHRRAGEETMCPRKH</sequence>
<feature type="compositionally biased region" description="Basic and acidic residues" evidence="4">
    <location>
        <begin position="131"/>
        <end position="167"/>
    </location>
</feature>
<keyword evidence="2 3" id="KW-0040">ANK repeat</keyword>
<evidence type="ECO:0000256" key="3">
    <source>
        <dbReference type="PROSITE-ProRule" id="PRU00023"/>
    </source>
</evidence>
<dbReference type="Gene3D" id="1.25.40.20">
    <property type="entry name" value="Ankyrin repeat-containing domain"/>
    <property type="match status" value="1"/>
</dbReference>
<dbReference type="OrthoDB" id="76949at2759"/>
<dbReference type="InterPro" id="IPR036770">
    <property type="entry name" value="Ankyrin_rpt-contain_sf"/>
</dbReference>
<feature type="region of interest" description="Disordered" evidence="4">
    <location>
        <begin position="128"/>
        <end position="167"/>
    </location>
</feature>
<dbReference type="PANTHER" id="PTHR24201:SF15">
    <property type="entry name" value="ANKYRIN REPEAT DOMAIN-CONTAINING PROTEIN 66"/>
    <property type="match status" value="1"/>
</dbReference>
<feature type="repeat" description="ANK" evidence="3">
    <location>
        <begin position="65"/>
        <end position="97"/>
    </location>
</feature>
<gene>
    <name evidence="5" type="ORF">AGLY_011316</name>
</gene>
<evidence type="ECO:0000256" key="2">
    <source>
        <dbReference type="ARBA" id="ARBA00023043"/>
    </source>
</evidence>
<evidence type="ECO:0000256" key="4">
    <source>
        <dbReference type="SAM" id="MobiDB-lite"/>
    </source>
</evidence>
<comment type="caution">
    <text evidence="5">The sequence shown here is derived from an EMBL/GenBank/DDBJ whole genome shotgun (WGS) entry which is preliminary data.</text>
</comment>
<evidence type="ECO:0000256" key="1">
    <source>
        <dbReference type="ARBA" id="ARBA00022737"/>
    </source>
</evidence>
<dbReference type="PROSITE" id="PS50088">
    <property type="entry name" value="ANK_REPEAT"/>
    <property type="match status" value="2"/>
</dbReference>
<accession>A0A6G0TEF3</accession>
<dbReference type="Pfam" id="PF12796">
    <property type="entry name" value="Ank_2"/>
    <property type="match status" value="1"/>
</dbReference>
<dbReference type="InterPro" id="IPR002110">
    <property type="entry name" value="Ankyrin_rpt"/>
</dbReference>
<dbReference type="PANTHER" id="PTHR24201">
    <property type="entry name" value="ANK_REP_REGION DOMAIN-CONTAINING PROTEIN"/>
    <property type="match status" value="1"/>
</dbReference>
<keyword evidence="6" id="KW-1185">Reference proteome</keyword>
<dbReference type="SMART" id="SM00248">
    <property type="entry name" value="ANK"/>
    <property type="match status" value="3"/>
</dbReference>
<dbReference type="PROSITE" id="PS50297">
    <property type="entry name" value="ANK_REP_REGION"/>
    <property type="match status" value="1"/>
</dbReference>
<feature type="repeat" description="ANK" evidence="3">
    <location>
        <begin position="31"/>
        <end position="63"/>
    </location>
</feature>
<dbReference type="AlphaFoldDB" id="A0A6G0TEF3"/>
<feature type="compositionally biased region" description="Basic and acidic residues" evidence="4">
    <location>
        <begin position="436"/>
        <end position="446"/>
    </location>
</feature>
<name>A0A6G0TEF3_APHGL</name>
<proteinExistence type="predicted"/>
<dbReference type="EMBL" id="VYZN01000042">
    <property type="protein sequence ID" value="KAE9530854.1"/>
    <property type="molecule type" value="Genomic_DNA"/>
</dbReference>
<evidence type="ECO:0000313" key="6">
    <source>
        <dbReference type="Proteomes" id="UP000475862"/>
    </source>
</evidence>
<dbReference type="InterPro" id="IPR050776">
    <property type="entry name" value="Ank_Repeat/CDKN_Inhibitor"/>
</dbReference>